<evidence type="ECO:0000256" key="2">
    <source>
        <dbReference type="ARBA" id="ARBA00022692"/>
    </source>
</evidence>
<dbReference type="PROSITE" id="PS51384">
    <property type="entry name" value="FAD_FR"/>
    <property type="match status" value="1"/>
</dbReference>
<feature type="transmembrane region" description="Helical" evidence="9">
    <location>
        <begin position="299"/>
        <end position="319"/>
    </location>
</feature>
<feature type="transmembrane region" description="Helical" evidence="9">
    <location>
        <begin position="210"/>
        <end position="230"/>
    </location>
</feature>
<keyword evidence="13" id="KW-1185">Reference proteome</keyword>
<evidence type="ECO:0000313" key="13">
    <source>
        <dbReference type="Proteomes" id="UP000758603"/>
    </source>
</evidence>
<evidence type="ECO:0000256" key="5">
    <source>
        <dbReference type="ARBA" id="ARBA00023002"/>
    </source>
</evidence>
<dbReference type="InterPro" id="IPR017938">
    <property type="entry name" value="Riboflavin_synthase-like_b-brl"/>
</dbReference>
<evidence type="ECO:0000313" key="12">
    <source>
        <dbReference type="EMBL" id="KAH6652628.1"/>
    </source>
</evidence>
<keyword evidence="4 9" id="KW-1133">Transmembrane helix</keyword>
<dbReference type="EMBL" id="JAGPXC010000005">
    <property type="protein sequence ID" value="KAH6652628.1"/>
    <property type="molecule type" value="Genomic_DNA"/>
</dbReference>
<feature type="transmembrane region" description="Helical" evidence="9">
    <location>
        <begin position="128"/>
        <end position="147"/>
    </location>
</feature>
<dbReference type="GO" id="GO:0006811">
    <property type="term" value="P:monoatomic ion transport"/>
    <property type="evidence" value="ECO:0007669"/>
    <property type="project" value="UniProtKB-KW"/>
</dbReference>
<sequence>MSSNTRYLDDDEVESFLNELDKNKNSFIEYDEVEQGLDRVHEEIQPDAKPHNLHHDSKDEARHHFLRTIIGSKAQRIPRAEFASRVREWKVPSMKQESEDEKHEEDLLKSMSIWRRFRSYWAVRGPDILFVALVISMQLAFGLWQLVKYVTGTQYTAAFGWGVVLAKTCAGALYPTMFFLLLSMSRYFSTFMRRSTRISRIINFDLSQKFHIRISIVALCLATLHAIGHLSGSFNWGSRPENQADVAALLGPDMVPRPYVEYVRSLPGWSGIVTLGLLYSLSILSIPQVRKWNYEVFQLGHLLMYPIIGLLCAHGTMALLQWPMLGYFLAFPTLLILVERVVRVAIGFHKIPATISILDDQTLEIKATIPSERLWKYQAGQYVFLQVPKVSFFQWHPFTVSACVEREMWLHIKVEGSWTKKLKALGGDNGTRQIDIGINGPFGAPAQRFYDFDHTMIVGAGIGVTPFSGILMDLQTRDNQLHGGPDTLSGLKTGPGDRRLSVAPTQYRVQSQAESQVSNSRTLLDSVDGDHSPPASKQFQKESASGSSSDDPYRRVDFHWMVRERNQLLWFSDLLNTVSRSQIWHHQNDDDCHLTININTHVTQKRKNIATHVYRWLLEMHRIKDHPASPLTGLINPTHFGRPDFEQILNSHYEDMKKMRTRNKEMPGQDSSGRLKVGVFFCGTPVIGEILADQCRMLSARGRTDGTKIEYHFMIEVFG</sequence>
<dbReference type="GO" id="GO:0016175">
    <property type="term" value="F:superoxide-generating NAD(P)H oxidase activity"/>
    <property type="evidence" value="ECO:0007669"/>
    <property type="project" value="TreeGrafter"/>
</dbReference>
<feature type="transmembrane region" description="Helical" evidence="9">
    <location>
        <begin position="159"/>
        <end position="189"/>
    </location>
</feature>
<evidence type="ECO:0000256" key="7">
    <source>
        <dbReference type="ARBA" id="ARBA00023136"/>
    </source>
</evidence>
<evidence type="ECO:0000256" key="9">
    <source>
        <dbReference type="SAM" id="Phobius"/>
    </source>
</evidence>
<dbReference type="GO" id="GO:0042554">
    <property type="term" value="P:superoxide anion generation"/>
    <property type="evidence" value="ECO:0007669"/>
    <property type="project" value="TreeGrafter"/>
</dbReference>
<dbReference type="GO" id="GO:0006952">
    <property type="term" value="P:defense response"/>
    <property type="evidence" value="ECO:0007669"/>
    <property type="project" value="TreeGrafter"/>
</dbReference>
<dbReference type="InterPro" id="IPR039261">
    <property type="entry name" value="FNR_nucleotide-bd"/>
</dbReference>
<dbReference type="OrthoDB" id="167398at2759"/>
<dbReference type="Gene3D" id="2.40.30.10">
    <property type="entry name" value="Translation factors"/>
    <property type="match status" value="1"/>
</dbReference>
<comment type="caution">
    <text evidence="12">The sequence shown here is derived from an EMBL/GenBank/DDBJ whole genome shotgun (WGS) entry which is preliminary data.</text>
</comment>
<dbReference type="GO" id="GO:0043020">
    <property type="term" value="C:NADPH oxidase complex"/>
    <property type="evidence" value="ECO:0007669"/>
    <property type="project" value="TreeGrafter"/>
</dbReference>
<evidence type="ECO:0000256" key="6">
    <source>
        <dbReference type="ARBA" id="ARBA00023065"/>
    </source>
</evidence>
<feature type="domain" description="FAD-binding FR-type" evidence="11">
    <location>
        <begin position="331"/>
        <end position="448"/>
    </location>
</feature>
<keyword evidence="3" id="KW-0249">Electron transport</keyword>
<dbReference type="AlphaFoldDB" id="A0A9P8UHU1"/>
<dbReference type="Pfam" id="PF08030">
    <property type="entry name" value="NAD_binding_6"/>
    <property type="match status" value="1"/>
</dbReference>
<dbReference type="InterPro" id="IPR013112">
    <property type="entry name" value="FAD-bd_8"/>
</dbReference>
<feature type="compositionally biased region" description="Polar residues" evidence="8">
    <location>
        <begin position="535"/>
        <end position="550"/>
    </location>
</feature>
<dbReference type="CDD" id="cd06186">
    <property type="entry name" value="NOX_Duox_like_FAD_NADP"/>
    <property type="match status" value="1"/>
</dbReference>
<dbReference type="InterPro" id="IPR002048">
    <property type="entry name" value="EF_hand_dom"/>
</dbReference>
<dbReference type="InterPro" id="IPR017927">
    <property type="entry name" value="FAD-bd_FR_type"/>
</dbReference>
<dbReference type="Gene3D" id="3.40.50.80">
    <property type="entry name" value="Nucleotide-binding domain of ferredoxin-NADP reductase (FNR) module"/>
    <property type="match status" value="1"/>
</dbReference>
<dbReference type="SUPFAM" id="SSF63380">
    <property type="entry name" value="Riboflavin synthase domain-like"/>
    <property type="match status" value="1"/>
</dbReference>
<feature type="transmembrane region" description="Helical" evidence="9">
    <location>
        <begin position="266"/>
        <end position="287"/>
    </location>
</feature>
<comment type="subcellular location">
    <subcellularLocation>
        <location evidence="1">Membrane</location>
        <topology evidence="1">Multi-pass membrane protein</topology>
    </subcellularLocation>
</comment>
<dbReference type="SFLD" id="SFLDG01169">
    <property type="entry name" value="NADPH_oxidase_subgroup_(NOX)"/>
    <property type="match status" value="1"/>
</dbReference>
<feature type="domain" description="EF-hand" evidence="10">
    <location>
        <begin position="8"/>
        <end position="43"/>
    </location>
</feature>
<evidence type="ECO:0000256" key="8">
    <source>
        <dbReference type="SAM" id="MobiDB-lite"/>
    </source>
</evidence>
<dbReference type="InterPro" id="IPR013121">
    <property type="entry name" value="Fe_red_NAD-bd_6"/>
</dbReference>
<dbReference type="InterPro" id="IPR013130">
    <property type="entry name" value="Fe3_Rdtase_TM_dom"/>
</dbReference>
<reference evidence="12" key="1">
    <citation type="journal article" date="2021" name="Nat. Commun.">
        <title>Genetic determinants of endophytism in the Arabidopsis root mycobiome.</title>
        <authorList>
            <person name="Mesny F."/>
            <person name="Miyauchi S."/>
            <person name="Thiergart T."/>
            <person name="Pickel B."/>
            <person name="Atanasova L."/>
            <person name="Karlsson M."/>
            <person name="Huettel B."/>
            <person name="Barry K.W."/>
            <person name="Haridas S."/>
            <person name="Chen C."/>
            <person name="Bauer D."/>
            <person name="Andreopoulos W."/>
            <person name="Pangilinan J."/>
            <person name="LaButti K."/>
            <person name="Riley R."/>
            <person name="Lipzen A."/>
            <person name="Clum A."/>
            <person name="Drula E."/>
            <person name="Henrissat B."/>
            <person name="Kohler A."/>
            <person name="Grigoriev I.V."/>
            <person name="Martin F.M."/>
            <person name="Hacquard S."/>
        </authorList>
    </citation>
    <scope>NUCLEOTIDE SEQUENCE</scope>
    <source>
        <strain evidence="12">MPI-SDFR-AT-0073</strain>
    </source>
</reference>
<dbReference type="InterPro" id="IPR050369">
    <property type="entry name" value="RBOH/FRE"/>
</dbReference>
<keyword evidence="5" id="KW-0560">Oxidoreductase</keyword>
<proteinExistence type="predicted"/>
<dbReference type="GeneID" id="70127027"/>
<keyword evidence="6" id="KW-0406">Ion transport</keyword>
<keyword evidence="2 9" id="KW-0812">Transmembrane</keyword>
<dbReference type="Pfam" id="PF08022">
    <property type="entry name" value="FAD_binding_8"/>
    <property type="match status" value="1"/>
</dbReference>
<dbReference type="PANTHER" id="PTHR11972">
    <property type="entry name" value="NADPH OXIDASE"/>
    <property type="match status" value="1"/>
</dbReference>
<dbReference type="RefSeq" id="XP_045956905.1">
    <property type="nucleotide sequence ID" value="XM_046098135.1"/>
</dbReference>
<feature type="compositionally biased region" description="Polar residues" evidence="8">
    <location>
        <begin position="507"/>
        <end position="523"/>
    </location>
</feature>
<evidence type="ECO:0000256" key="4">
    <source>
        <dbReference type="ARBA" id="ARBA00022989"/>
    </source>
</evidence>
<evidence type="ECO:0000259" key="11">
    <source>
        <dbReference type="PROSITE" id="PS51384"/>
    </source>
</evidence>
<evidence type="ECO:0000256" key="3">
    <source>
        <dbReference type="ARBA" id="ARBA00022982"/>
    </source>
</evidence>
<evidence type="ECO:0000256" key="1">
    <source>
        <dbReference type="ARBA" id="ARBA00004141"/>
    </source>
</evidence>
<dbReference type="Proteomes" id="UP000758603">
    <property type="component" value="Unassembled WGS sequence"/>
</dbReference>
<organism evidence="12 13">
    <name type="scientific">Truncatella angustata</name>
    <dbReference type="NCBI Taxonomy" id="152316"/>
    <lineage>
        <taxon>Eukaryota</taxon>
        <taxon>Fungi</taxon>
        <taxon>Dikarya</taxon>
        <taxon>Ascomycota</taxon>
        <taxon>Pezizomycotina</taxon>
        <taxon>Sordariomycetes</taxon>
        <taxon>Xylariomycetidae</taxon>
        <taxon>Amphisphaeriales</taxon>
        <taxon>Sporocadaceae</taxon>
        <taxon>Truncatella</taxon>
    </lineage>
</organism>
<dbReference type="GO" id="GO:0005509">
    <property type="term" value="F:calcium ion binding"/>
    <property type="evidence" value="ECO:0007669"/>
    <property type="project" value="InterPro"/>
</dbReference>
<keyword evidence="6" id="KW-0813">Transport</keyword>
<name>A0A9P8UHU1_9PEZI</name>
<dbReference type="PROSITE" id="PS50222">
    <property type="entry name" value="EF_HAND_2"/>
    <property type="match status" value="1"/>
</dbReference>
<dbReference type="Pfam" id="PF01794">
    <property type="entry name" value="Ferric_reduct"/>
    <property type="match status" value="1"/>
</dbReference>
<keyword evidence="7 9" id="KW-0472">Membrane</keyword>
<protein>
    <submittedName>
        <fullName evidence="12">FAD-binding domain-containing protein</fullName>
    </submittedName>
</protein>
<accession>A0A9P8UHU1</accession>
<gene>
    <name evidence="12" type="ORF">BKA67DRAFT_519836</name>
</gene>
<evidence type="ECO:0000259" key="10">
    <source>
        <dbReference type="PROSITE" id="PS50222"/>
    </source>
</evidence>
<feature type="region of interest" description="Disordered" evidence="8">
    <location>
        <begin position="507"/>
        <end position="551"/>
    </location>
</feature>
<dbReference type="PANTHER" id="PTHR11972:SF153">
    <property type="entry name" value="SUPEROXIDE-GENERATING NADPH OXIDASE HEAVY CHAIN SUBUNIT A"/>
    <property type="match status" value="1"/>
</dbReference>